<sequence length="267" mass="27703">MGGRRSSSFPKSSTAAVFSLLSLSILLPTSLSQSHSACKSHKFSTKKTFENCADLPTLNAALHWTFDAATSALSMAFSAKSDGWVAWGLNPQGSGMMGTQALIAGKYAGAAVSVDTYDIQSYHAVIKGPISYNVTGISAEEAADGKITIFANWVLPKGQSTVNQVWQVGPIVSGKPGKHAFEKPNLSSRMKLSLAGGAVAGAPAGSPTKAPELEPTPEPASSSKPALSMPPVPATSGAGETSQCEMVHAMFKANSSDDVHPRVPKLK</sequence>
<keyword evidence="4" id="KW-0249">Electron transport</keyword>
<evidence type="ECO:0000256" key="2">
    <source>
        <dbReference type="ARBA" id="ARBA00022448"/>
    </source>
</evidence>
<dbReference type="OrthoDB" id="2419613at2759"/>
<dbReference type="EMBL" id="JAKOGI010000880">
    <property type="protein sequence ID" value="KAJ8429617.1"/>
    <property type="molecule type" value="Genomic_DNA"/>
</dbReference>
<dbReference type="InterPro" id="IPR045265">
    <property type="entry name" value="AIR12_DOMON"/>
</dbReference>
<dbReference type="GO" id="GO:0016020">
    <property type="term" value="C:membrane"/>
    <property type="evidence" value="ECO:0007669"/>
    <property type="project" value="UniProtKB-SubCell"/>
</dbReference>
<dbReference type="PANTHER" id="PTHR23130:SF157">
    <property type="entry name" value="AUXIN-INDUCED IN ROOT CULTURES PROTEIN 12"/>
    <property type="match status" value="1"/>
</dbReference>
<evidence type="ECO:0000256" key="5">
    <source>
        <dbReference type="ARBA" id="ARBA00023136"/>
    </source>
</evidence>
<evidence type="ECO:0000256" key="1">
    <source>
        <dbReference type="ARBA" id="ARBA00004370"/>
    </source>
</evidence>
<accession>A0A9Q1JRL9</accession>
<evidence type="ECO:0000256" key="4">
    <source>
        <dbReference type="ARBA" id="ARBA00022982"/>
    </source>
</evidence>
<dbReference type="Pfam" id="PF04526">
    <property type="entry name" value="DUF568"/>
    <property type="match status" value="1"/>
</dbReference>
<dbReference type="CDD" id="cd09629">
    <property type="entry name" value="DOMON_CIL1_like"/>
    <property type="match status" value="1"/>
</dbReference>
<proteinExistence type="predicted"/>
<evidence type="ECO:0000256" key="7">
    <source>
        <dbReference type="SAM" id="SignalP"/>
    </source>
</evidence>
<evidence type="ECO:0000313" key="9">
    <source>
        <dbReference type="EMBL" id="KAJ8429617.1"/>
    </source>
</evidence>
<comment type="caution">
    <text evidence="9">The sequence shown here is derived from an EMBL/GenBank/DDBJ whole genome shotgun (WGS) entry which is preliminary data.</text>
</comment>
<reference evidence="9" key="1">
    <citation type="submission" date="2022-04" db="EMBL/GenBank/DDBJ databases">
        <title>Carnegiea gigantea Genome sequencing and assembly v2.</title>
        <authorList>
            <person name="Copetti D."/>
            <person name="Sanderson M.J."/>
            <person name="Burquez A."/>
            <person name="Wojciechowski M.F."/>
        </authorList>
    </citation>
    <scope>NUCLEOTIDE SEQUENCE</scope>
    <source>
        <strain evidence="9">SGP5-SGP5p</strain>
        <tissue evidence="9">Aerial part</tissue>
    </source>
</reference>
<dbReference type="AlphaFoldDB" id="A0A9Q1JRL9"/>
<evidence type="ECO:0000259" key="8">
    <source>
        <dbReference type="PROSITE" id="PS50836"/>
    </source>
</evidence>
<dbReference type="PANTHER" id="PTHR23130">
    <property type="entry name" value="CYTOCHROME B561 AND DOMON DOMAIN-CONTAINING PROTEIN"/>
    <property type="match status" value="1"/>
</dbReference>
<evidence type="ECO:0000256" key="6">
    <source>
        <dbReference type="SAM" id="MobiDB-lite"/>
    </source>
</evidence>
<keyword evidence="3 7" id="KW-0732">Signal</keyword>
<dbReference type="InterPro" id="IPR005018">
    <property type="entry name" value="DOMON_domain"/>
</dbReference>
<evidence type="ECO:0000256" key="3">
    <source>
        <dbReference type="ARBA" id="ARBA00022729"/>
    </source>
</evidence>
<protein>
    <recommendedName>
        <fullName evidence="8">DOMON domain-containing protein</fullName>
    </recommendedName>
</protein>
<keyword evidence="2" id="KW-0813">Transport</keyword>
<dbReference type="Proteomes" id="UP001153076">
    <property type="component" value="Unassembled WGS sequence"/>
</dbReference>
<name>A0A9Q1JRL9_9CARY</name>
<comment type="subcellular location">
    <subcellularLocation>
        <location evidence="1">Membrane</location>
    </subcellularLocation>
</comment>
<feature type="chain" id="PRO_5040495969" description="DOMON domain-containing protein" evidence="7">
    <location>
        <begin position="33"/>
        <end position="267"/>
    </location>
</feature>
<gene>
    <name evidence="9" type="ORF">Cgig2_017451</name>
</gene>
<keyword evidence="10" id="KW-1185">Reference proteome</keyword>
<feature type="domain" description="DOMON" evidence="8">
    <location>
        <begin position="58"/>
        <end position="169"/>
    </location>
</feature>
<evidence type="ECO:0000313" key="10">
    <source>
        <dbReference type="Proteomes" id="UP001153076"/>
    </source>
</evidence>
<feature type="signal peptide" evidence="7">
    <location>
        <begin position="1"/>
        <end position="32"/>
    </location>
</feature>
<feature type="region of interest" description="Disordered" evidence="6">
    <location>
        <begin position="198"/>
        <end position="267"/>
    </location>
</feature>
<organism evidence="9 10">
    <name type="scientific">Carnegiea gigantea</name>
    <dbReference type="NCBI Taxonomy" id="171969"/>
    <lineage>
        <taxon>Eukaryota</taxon>
        <taxon>Viridiplantae</taxon>
        <taxon>Streptophyta</taxon>
        <taxon>Embryophyta</taxon>
        <taxon>Tracheophyta</taxon>
        <taxon>Spermatophyta</taxon>
        <taxon>Magnoliopsida</taxon>
        <taxon>eudicotyledons</taxon>
        <taxon>Gunneridae</taxon>
        <taxon>Pentapetalae</taxon>
        <taxon>Caryophyllales</taxon>
        <taxon>Cactineae</taxon>
        <taxon>Cactaceae</taxon>
        <taxon>Cactoideae</taxon>
        <taxon>Echinocereeae</taxon>
        <taxon>Carnegiea</taxon>
    </lineage>
</organism>
<dbReference type="PROSITE" id="PS50836">
    <property type="entry name" value="DOMON"/>
    <property type="match status" value="1"/>
</dbReference>
<keyword evidence="5" id="KW-0472">Membrane</keyword>